<evidence type="ECO:0000256" key="2">
    <source>
        <dbReference type="SAM" id="Phobius"/>
    </source>
</evidence>
<keyword evidence="1" id="KW-0863">Zinc-finger</keyword>
<sequence length="654" mass="75209">MIIYKKVLPILHRYKLSLPLSCPFHSERDILWWPDIQIDFQDGQWVCPFCGQIFSSEDLVTKHYDQKHLIHQAEESVCFANFCDIFRCEVILATLEAEKNKFEWDKFPSFPYSQNRSNCDDKKMFLLQKKCKNVMRQCLLDLLQPLSIKDYQDIEDEVNRAICSYLTCNKYSDGSLQVVQPVPVLVGVIVGFVLIGGFCLCYYVVYILSCPEYSISNDSFCNGATQMRSLKNNQLAFSPSMSKTALDITQIDKIKDEGLHTLQYGTQMEVSLHGLGCKCPHPRVLQNLVNICVFAIYSIFENRKTEFLESANAEERSSVESTSYIEWEAKLDCFINIFVLLSQFDDWRASMAEMLQPVPFHEKAITCRRFMSPFKEVIRNIVNDKRCNVHQMVLGIREQKIGWYNLYVPDPENVVCDDDGDLWSFMLDRLLSCCYKRRKFLQVVAVQLGPLMLRALRGDETCQKTLCALLEFDLIEDRDFQLQTITTLQSTASGKRYYATLCERQMHLRQVQQKGGPRKLVLPNKSTDADVSRLLSSGSFGDLECLSLAFTQVTSACAEELIKLSSLKYLSLWSTQFDDSGLRLLSEHLPNLQSLDLCETRVTDNGVASLTEMKSLRKLNLNSTQLHPETFECLKKTLPVLQECDVRYTEAWGF</sequence>
<dbReference type="Gene3D" id="3.80.10.10">
    <property type="entry name" value="Ribonuclease Inhibitor"/>
    <property type="match status" value="1"/>
</dbReference>
<dbReference type="SMART" id="SM00368">
    <property type="entry name" value="LRR_RI"/>
    <property type="match status" value="2"/>
</dbReference>
<evidence type="ECO:0000313" key="4">
    <source>
        <dbReference type="EMBL" id="KAF8771150.1"/>
    </source>
</evidence>
<protein>
    <submittedName>
        <fullName evidence="4">C-Maf-inducing protein like</fullName>
    </submittedName>
</protein>
<dbReference type="AlphaFoldDB" id="A0A8T0EES4"/>
<comment type="caution">
    <text evidence="4">The sequence shown here is derived from an EMBL/GenBank/DDBJ whole genome shotgun (WGS) entry which is preliminary data.</text>
</comment>
<evidence type="ECO:0000259" key="3">
    <source>
        <dbReference type="PROSITE" id="PS50157"/>
    </source>
</evidence>
<dbReference type="InterPro" id="IPR013087">
    <property type="entry name" value="Znf_C2H2_type"/>
</dbReference>
<dbReference type="Proteomes" id="UP000807504">
    <property type="component" value="Unassembled WGS sequence"/>
</dbReference>
<dbReference type="PANTHER" id="PTHR21385:SF0">
    <property type="entry name" value="RE51073P"/>
    <property type="match status" value="1"/>
</dbReference>
<proteinExistence type="predicted"/>
<keyword evidence="5" id="KW-1185">Reference proteome</keyword>
<keyword evidence="1" id="KW-0862">Zinc</keyword>
<dbReference type="PANTHER" id="PTHR21385">
    <property type="entry name" value="ZINC FINGER PROTEIN-RELATED"/>
    <property type="match status" value="1"/>
</dbReference>
<dbReference type="EMBL" id="JABXBU010002228">
    <property type="protein sequence ID" value="KAF8771150.1"/>
    <property type="molecule type" value="Genomic_DNA"/>
</dbReference>
<reference evidence="4" key="1">
    <citation type="journal article" date="2020" name="bioRxiv">
        <title>Chromosome-level reference genome of the European wasp spider Argiope bruennichi: a resource for studies on range expansion and evolutionary adaptation.</title>
        <authorList>
            <person name="Sheffer M.M."/>
            <person name="Hoppe A."/>
            <person name="Krehenwinkel H."/>
            <person name="Uhl G."/>
            <person name="Kuss A.W."/>
            <person name="Jensen L."/>
            <person name="Jensen C."/>
            <person name="Gillespie R.G."/>
            <person name="Hoff K.J."/>
            <person name="Prost S."/>
        </authorList>
    </citation>
    <scope>NUCLEOTIDE SEQUENCE</scope>
</reference>
<evidence type="ECO:0000313" key="5">
    <source>
        <dbReference type="Proteomes" id="UP000807504"/>
    </source>
</evidence>
<dbReference type="SUPFAM" id="SSF52047">
    <property type="entry name" value="RNI-like"/>
    <property type="match status" value="1"/>
</dbReference>
<keyword evidence="2" id="KW-0472">Membrane</keyword>
<keyword evidence="1" id="KW-0479">Metal-binding</keyword>
<accession>A0A8T0EES4</accession>
<name>A0A8T0EES4_ARGBR</name>
<dbReference type="GO" id="GO:0008270">
    <property type="term" value="F:zinc ion binding"/>
    <property type="evidence" value="ECO:0007669"/>
    <property type="project" value="UniProtKB-KW"/>
</dbReference>
<dbReference type="PROSITE" id="PS50157">
    <property type="entry name" value="ZINC_FINGER_C2H2_2"/>
    <property type="match status" value="1"/>
</dbReference>
<feature type="transmembrane region" description="Helical" evidence="2">
    <location>
        <begin position="184"/>
        <end position="208"/>
    </location>
</feature>
<dbReference type="PROSITE" id="PS00028">
    <property type="entry name" value="ZINC_FINGER_C2H2_1"/>
    <property type="match status" value="1"/>
</dbReference>
<organism evidence="4 5">
    <name type="scientific">Argiope bruennichi</name>
    <name type="common">Wasp spider</name>
    <name type="synonym">Aranea bruennichi</name>
    <dbReference type="NCBI Taxonomy" id="94029"/>
    <lineage>
        <taxon>Eukaryota</taxon>
        <taxon>Metazoa</taxon>
        <taxon>Ecdysozoa</taxon>
        <taxon>Arthropoda</taxon>
        <taxon>Chelicerata</taxon>
        <taxon>Arachnida</taxon>
        <taxon>Araneae</taxon>
        <taxon>Araneomorphae</taxon>
        <taxon>Entelegynae</taxon>
        <taxon>Araneoidea</taxon>
        <taxon>Araneidae</taxon>
        <taxon>Argiope</taxon>
    </lineage>
</organism>
<feature type="domain" description="C2H2-type" evidence="3">
    <location>
        <begin position="45"/>
        <end position="76"/>
    </location>
</feature>
<dbReference type="InterPro" id="IPR032675">
    <property type="entry name" value="LRR_dom_sf"/>
</dbReference>
<evidence type="ECO:0000256" key="1">
    <source>
        <dbReference type="PROSITE-ProRule" id="PRU00042"/>
    </source>
</evidence>
<gene>
    <name evidence="4" type="ORF">HNY73_018602</name>
</gene>
<keyword evidence="2" id="KW-1133">Transmembrane helix</keyword>
<reference evidence="4" key="2">
    <citation type="submission" date="2020-06" db="EMBL/GenBank/DDBJ databases">
        <authorList>
            <person name="Sheffer M."/>
        </authorList>
    </citation>
    <scope>NUCLEOTIDE SEQUENCE</scope>
</reference>
<keyword evidence="2" id="KW-0812">Transmembrane</keyword>